<dbReference type="PANTHER" id="PTHR43329">
    <property type="entry name" value="EPOXIDE HYDROLASE"/>
    <property type="match status" value="1"/>
</dbReference>
<dbReference type="RefSeq" id="XP_016294603.1">
    <property type="nucleotide sequence ID" value="XM_016434123.1"/>
</dbReference>
<dbReference type="InterPro" id="IPR029058">
    <property type="entry name" value="AB_hydrolase_fold"/>
</dbReference>
<dbReference type="GeneID" id="27416719"/>
<dbReference type="OrthoDB" id="6431331at2759"/>
<protein>
    <recommendedName>
        <fullName evidence="4">AB hydrolase-1 domain-containing protein</fullName>
    </recommendedName>
</protein>
<dbReference type="STRING" id="1365824.V5F2I8"/>
<proteinExistence type="inferred from homology"/>
<dbReference type="InterPro" id="IPR000639">
    <property type="entry name" value="Epox_hydrolase-like"/>
</dbReference>
<dbReference type="HOGENOM" id="CLU_020336_7_1_1"/>
<dbReference type="Gene3D" id="3.40.50.1820">
    <property type="entry name" value="alpha/beta hydrolase"/>
    <property type="match status" value="1"/>
</dbReference>
<name>V5F2I8_KALBG</name>
<feature type="region of interest" description="Disordered" evidence="3">
    <location>
        <begin position="79"/>
        <end position="101"/>
    </location>
</feature>
<keyword evidence="1" id="KW-0378">Hydrolase</keyword>
<gene>
    <name evidence="5" type="ORF">PSEUBRA_SCAF10g05553</name>
</gene>
<dbReference type="GO" id="GO:0016787">
    <property type="term" value="F:hydrolase activity"/>
    <property type="evidence" value="ECO:0007669"/>
    <property type="project" value="UniProtKB-KW"/>
</dbReference>
<dbReference type="eggNOG" id="KOG4178">
    <property type="taxonomic scope" value="Eukaryota"/>
</dbReference>
<dbReference type="AlphaFoldDB" id="V5F2I8"/>
<evidence type="ECO:0000256" key="1">
    <source>
        <dbReference type="ARBA" id="ARBA00022801"/>
    </source>
</evidence>
<keyword evidence="6" id="KW-1185">Reference proteome</keyword>
<dbReference type="Pfam" id="PF00561">
    <property type="entry name" value="Abhydrolase_1"/>
    <property type="match status" value="1"/>
</dbReference>
<evidence type="ECO:0000259" key="4">
    <source>
        <dbReference type="Pfam" id="PF00561"/>
    </source>
</evidence>
<accession>V5F2I8</accession>
<organism evidence="5 6">
    <name type="scientific">Kalmanozyma brasiliensis (strain GHG001)</name>
    <name type="common">Yeast</name>
    <name type="synonym">Pseudozyma brasiliensis</name>
    <dbReference type="NCBI Taxonomy" id="1365824"/>
    <lineage>
        <taxon>Eukaryota</taxon>
        <taxon>Fungi</taxon>
        <taxon>Dikarya</taxon>
        <taxon>Basidiomycota</taxon>
        <taxon>Ustilaginomycotina</taxon>
        <taxon>Ustilaginomycetes</taxon>
        <taxon>Ustilaginales</taxon>
        <taxon>Ustilaginaceae</taxon>
        <taxon>Kalmanozyma</taxon>
    </lineage>
</organism>
<evidence type="ECO:0000313" key="6">
    <source>
        <dbReference type="Proteomes" id="UP000019377"/>
    </source>
</evidence>
<dbReference type="InterPro" id="IPR000073">
    <property type="entry name" value="AB_hydrolase_1"/>
</dbReference>
<feature type="domain" description="AB hydrolase-1" evidence="4">
    <location>
        <begin position="48"/>
        <end position="177"/>
    </location>
</feature>
<dbReference type="PRINTS" id="PR00412">
    <property type="entry name" value="EPOXHYDRLASE"/>
</dbReference>
<dbReference type="OMA" id="LPTLDMW"/>
<dbReference type="EMBL" id="KI545852">
    <property type="protein sequence ID" value="EST09614.1"/>
    <property type="molecule type" value="Genomic_DNA"/>
</dbReference>
<evidence type="ECO:0000313" key="5">
    <source>
        <dbReference type="EMBL" id="EST09614.1"/>
    </source>
</evidence>
<dbReference type="Proteomes" id="UP000019377">
    <property type="component" value="Unassembled WGS sequence"/>
</dbReference>
<evidence type="ECO:0000256" key="2">
    <source>
        <dbReference type="ARBA" id="ARBA00038334"/>
    </source>
</evidence>
<evidence type="ECO:0000256" key="3">
    <source>
        <dbReference type="SAM" id="MobiDB-lite"/>
    </source>
</evidence>
<sequence>MSEFVNPFDAASFTSGTATIPPPAYDPSVNVTIFYRHYKPSSSSSVRPILLLHGHPQTHVIWSTVAPALAQTGKWEVVVPDNRGNGSSSAPEGKSEEGYSRYSKREMARDMVVLMESLGHKEFWVVAHDRGARIAHRLALDWPERVRKMVLLDIAPTLDMYETTDVRFASAYWHWFFLLQPSLPEAFIGANPQAYLDALVTRFPRTNPSTASSSTQAVDLWRTTWYLENLARPESAHAMCEDYRASSPHNGIDLTLDRKDRQEGRKVKCPVKVLWGNHGVIQLMYGGGLELWKKCCEEVDGEGLDCGHYIPEEAPGRVVEVVHEFFA</sequence>
<dbReference type="SUPFAM" id="SSF53474">
    <property type="entry name" value="alpha/beta-Hydrolases"/>
    <property type="match status" value="1"/>
</dbReference>
<reference evidence="6" key="1">
    <citation type="journal article" date="2013" name="Genome Announc.">
        <title>Draft genome sequence of Pseudozyma brasiliensis sp. nov. strain GHG001, a high producer of endo-1,4-xylanase isolated from an insect pest of sugarcane.</title>
        <authorList>
            <person name="Oliveira J.V.D.C."/>
            <person name="dos Santos R.A.C."/>
            <person name="Borges T.A."/>
            <person name="Riano-Pachon D.M."/>
            <person name="Goldman G.H."/>
        </authorList>
    </citation>
    <scope>NUCLEOTIDE SEQUENCE [LARGE SCALE GENOMIC DNA]</scope>
    <source>
        <strain evidence="6">GHG001</strain>
    </source>
</reference>
<comment type="similarity">
    <text evidence="2">Belongs to the AB hydrolase superfamily. Epoxide hydrolase family.</text>
</comment>